<evidence type="ECO:0000313" key="2">
    <source>
        <dbReference type="EMBL" id="RTR25436.1"/>
    </source>
</evidence>
<accession>A0A3S0K958</accession>
<dbReference type="EMBL" id="RXPE01000027">
    <property type="protein sequence ID" value="RTR25436.1"/>
    <property type="molecule type" value="Genomic_DNA"/>
</dbReference>
<dbReference type="Proteomes" id="UP000277766">
    <property type="component" value="Unassembled WGS sequence"/>
</dbReference>
<feature type="transmembrane region" description="Helical" evidence="1">
    <location>
        <begin position="89"/>
        <end position="109"/>
    </location>
</feature>
<proteinExistence type="predicted"/>
<keyword evidence="3" id="KW-1185">Reference proteome</keyword>
<dbReference type="AlphaFoldDB" id="A0A3S0K958"/>
<keyword evidence="1" id="KW-1133">Transmembrane helix</keyword>
<dbReference type="RefSeq" id="WP_126352764.1">
    <property type="nucleotide sequence ID" value="NZ_CP086380.1"/>
</dbReference>
<comment type="caution">
    <text evidence="2">The sequence shown here is derived from an EMBL/GenBank/DDBJ whole genome shotgun (WGS) entry which is preliminary data.</text>
</comment>
<feature type="transmembrane region" description="Helical" evidence="1">
    <location>
        <begin position="56"/>
        <end position="77"/>
    </location>
</feature>
<keyword evidence="1" id="KW-0812">Transmembrane</keyword>
<keyword evidence="1" id="KW-0472">Membrane</keyword>
<protein>
    <submittedName>
        <fullName evidence="2">Uncharacterized protein</fullName>
    </submittedName>
</protein>
<sequence>MDPIQMWDNVAHQIAQVAATPLPSEILIGLRVLTVLGVIIVINAQIRSWRWCNMTAGRWMTVTGWLLVGIGLGMSALMTSQLDTNTPAYQLIVLVGLMLRLSADVANAGKRRAVRRKRRERMCRRDK</sequence>
<organism evidence="2 3">
    <name type="scientific">Deinococcus radiophilus</name>
    <dbReference type="NCBI Taxonomy" id="32062"/>
    <lineage>
        <taxon>Bacteria</taxon>
        <taxon>Thermotogati</taxon>
        <taxon>Deinococcota</taxon>
        <taxon>Deinococci</taxon>
        <taxon>Deinococcales</taxon>
        <taxon>Deinococcaceae</taxon>
        <taxon>Deinococcus</taxon>
    </lineage>
</organism>
<evidence type="ECO:0000256" key="1">
    <source>
        <dbReference type="SAM" id="Phobius"/>
    </source>
</evidence>
<gene>
    <name evidence="2" type="ORF">EJ104_10705</name>
</gene>
<reference evidence="2 3" key="1">
    <citation type="submission" date="2018-12" db="EMBL/GenBank/DDBJ databases">
        <title>Deinococcus radiophilus ATCC 27603 genome sequencing and assembly.</title>
        <authorList>
            <person name="Maclea K.S."/>
            <person name="Maynard C.R."/>
        </authorList>
    </citation>
    <scope>NUCLEOTIDE SEQUENCE [LARGE SCALE GENOMIC DNA]</scope>
    <source>
        <strain evidence="2 3">ATCC 27603</strain>
    </source>
</reference>
<name>A0A3S0K958_9DEIO</name>
<evidence type="ECO:0000313" key="3">
    <source>
        <dbReference type="Proteomes" id="UP000277766"/>
    </source>
</evidence>
<feature type="transmembrane region" description="Helical" evidence="1">
    <location>
        <begin position="26"/>
        <end position="44"/>
    </location>
</feature>